<evidence type="ECO:0000313" key="1">
    <source>
        <dbReference type="EMBL" id="MCU7617719.1"/>
    </source>
</evidence>
<keyword evidence="2" id="KW-1185">Reference proteome</keyword>
<proteinExistence type="predicted"/>
<sequence>MSNIGKIIRVNALPSVGERENNVIYQVAAPGAATYTDYAIDENGDIKTHSGNFNPQDLVDSAVNISNQELLDEGISTQKDFNAATRERLIHKLDKPYMDGNPLEYPKVLGLDNNGNTATLPVGDLGKNIANSSLTSVAGSGLTLGSDWGVETAGHPYSISGLSDVSTNPAFHTFLSQDDSGKLGRTSGVQPFLSLPSTLSESEKAAWKTAMNGGWTTNTMSVAMVSPLVIDRTSNINTWVSLKGANLNLNPASFSVEIMNEDGDTAVDQILSSQVQLYQNGIDLVFYYNFSNLPVGKYRIRVWNGVAYYITNSNLSINSVNSVSNIDTSTLTWEVRSVPENNNTYTVGNGNIAKIMDETSQSSGSNYPVVSIKSSPFHDITDNFYIEMNVNYTIGTLVGNTLFELLPARIGLTYSDFNINSDVFNTVAYLAYKPFSGRGEANINTISPPFVAIASSDGVSSYSQKLTFIKNGNILYLIWSFNNQIYQIDIDNTRALSIIMQLPNWQYGLSNMADLTISKAYKF</sequence>
<gene>
    <name evidence="1" type="ORF">NZ698_10965</name>
</gene>
<evidence type="ECO:0000313" key="2">
    <source>
        <dbReference type="Proteomes" id="UP001208649"/>
    </source>
</evidence>
<dbReference type="Proteomes" id="UP001208649">
    <property type="component" value="Unassembled WGS sequence"/>
</dbReference>
<dbReference type="RefSeq" id="WP_263003148.1">
    <property type="nucleotide sequence ID" value="NZ_JAOTEM010000002.1"/>
</dbReference>
<name>A0ABT2W8I8_9FLAO</name>
<organism evidence="1 2">
    <name type="scientific">Chryseobacterium edaphi</name>
    <dbReference type="NCBI Taxonomy" id="2976532"/>
    <lineage>
        <taxon>Bacteria</taxon>
        <taxon>Pseudomonadati</taxon>
        <taxon>Bacteroidota</taxon>
        <taxon>Flavobacteriia</taxon>
        <taxon>Flavobacteriales</taxon>
        <taxon>Weeksellaceae</taxon>
        <taxon>Chryseobacterium group</taxon>
        <taxon>Chryseobacterium</taxon>
    </lineage>
</organism>
<dbReference type="EMBL" id="JAOTEM010000002">
    <property type="protein sequence ID" value="MCU7617719.1"/>
    <property type="molecule type" value="Genomic_DNA"/>
</dbReference>
<protein>
    <submittedName>
        <fullName evidence="1">Uncharacterized protein</fullName>
    </submittedName>
</protein>
<reference evidence="2" key="1">
    <citation type="submission" date="2023-07" db="EMBL/GenBank/DDBJ databases">
        <title>Chryseobacterium sp. strain PBS4-4 Genome sequencing and assembly.</title>
        <authorList>
            <person name="Jung Y."/>
        </authorList>
    </citation>
    <scope>NUCLEOTIDE SEQUENCE [LARGE SCALE GENOMIC DNA]</scope>
    <source>
        <strain evidence="2">PBS4-4</strain>
    </source>
</reference>
<comment type="caution">
    <text evidence="1">The sequence shown here is derived from an EMBL/GenBank/DDBJ whole genome shotgun (WGS) entry which is preliminary data.</text>
</comment>
<accession>A0ABT2W8I8</accession>